<dbReference type="PANTHER" id="PTHR15893:SF0">
    <property type="entry name" value="LARGE RIBOSOMAL SUBUNIT PROTEIN BL27M"/>
    <property type="match status" value="1"/>
</dbReference>
<evidence type="ECO:0000256" key="7">
    <source>
        <dbReference type="ARBA" id="ARBA00035267"/>
    </source>
</evidence>
<dbReference type="PROSITE" id="PS00831">
    <property type="entry name" value="RIBOSOMAL_L27"/>
    <property type="match status" value="1"/>
</dbReference>
<comment type="similarity">
    <text evidence="2">Belongs to the bacterial ribosomal protein bL27 family.</text>
</comment>
<dbReference type="PANTHER" id="PTHR15893">
    <property type="entry name" value="RIBOSOMAL PROTEIN L27"/>
    <property type="match status" value="1"/>
</dbReference>
<dbReference type="InterPro" id="IPR001684">
    <property type="entry name" value="Ribosomal_bL27"/>
</dbReference>
<dbReference type="STRING" id="2163413.A0A4P6XK78"/>
<dbReference type="AlphaFoldDB" id="A0A4P6XK78"/>
<dbReference type="PRINTS" id="PR00063">
    <property type="entry name" value="RIBOSOMALL27"/>
</dbReference>
<dbReference type="NCBIfam" id="TIGR00062">
    <property type="entry name" value="L27"/>
    <property type="match status" value="1"/>
</dbReference>
<evidence type="ECO:0000256" key="6">
    <source>
        <dbReference type="ARBA" id="ARBA00023274"/>
    </source>
</evidence>
<reference evidence="12" key="1">
    <citation type="submission" date="2019-03" db="EMBL/GenBank/DDBJ databases">
        <title>Snf2 controls pulcherriminic acid biosynthesis and connects pigmentation and antifungal activity of the yeast Metschnikowia pulcherrima.</title>
        <authorList>
            <person name="Gore-Lloyd D."/>
            <person name="Sumann I."/>
            <person name="Brachmann A.O."/>
            <person name="Schneeberger K."/>
            <person name="Ortiz-Merino R.A."/>
            <person name="Moreno-Beltran M."/>
            <person name="Schlaefli M."/>
            <person name="Kirner P."/>
            <person name="Santos Kron A."/>
            <person name="Wolfe K.H."/>
            <person name="Piel J."/>
            <person name="Ahrens C.H."/>
            <person name="Henk D."/>
            <person name="Freimoser F.M."/>
        </authorList>
    </citation>
    <scope>NUCLEOTIDE SEQUENCE [LARGE SCALE GENOMIC DNA]</scope>
    <source>
        <strain evidence="12">APC 1.2</strain>
    </source>
</reference>
<feature type="region of interest" description="Disordered" evidence="9">
    <location>
        <begin position="30"/>
        <end position="52"/>
    </location>
</feature>
<keyword evidence="4 11" id="KW-0689">Ribosomal protein</keyword>
<dbReference type="GO" id="GO:0006412">
    <property type="term" value="P:translation"/>
    <property type="evidence" value="ECO:0007669"/>
    <property type="project" value="InterPro"/>
</dbReference>
<gene>
    <name evidence="11" type="primary">MPUL0B08170</name>
    <name evidence="11" type="ORF">METSCH_B08170</name>
</gene>
<dbReference type="FunFam" id="2.40.50.100:FF:000042">
    <property type="entry name" value="50S ribosomal protein L27"/>
    <property type="match status" value="1"/>
</dbReference>
<dbReference type="SUPFAM" id="SSF110324">
    <property type="entry name" value="Ribosomal L27 protein-like"/>
    <property type="match status" value="1"/>
</dbReference>
<dbReference type="Gene3D" id="2.40.50.100">
    <property type="match status" value="1"/>
</dbReference>
<dbReference type="InterPro" id="IPR018261">
    <property type="entry name" value="Ribosomal_bL27_CS"/>
</dbReference>
<dbReference type="Pfam" id="PF18471">
    <property type="entry name" value="Ribosomal_L27_C"/>
    <property type="match status" value="1"/>
</dbReference>
<dbReference type="GO" id="GO:0003735">
    <property type="term" value="F:structural constituent of ribosome"/>
    <property type="evidence" value="ECO:0007669"/>
    <property type="project" value="InterPro"/>
</dbReference>
<name>A0A4P6XK78_9ASCO</name>
<evidence type="ECO:0000256" key="4">
    <source>
        <dbReference type="ARBA" id="ARBA00022980"/>
    </source>
</evidence>
<keyword evidence="12" id="KW-1185">Reference proteome</keyword>
<accession>A0A4P6XK78</accession>
<sequence>MSFLSQTGLIAQVGTYLRTPSGALVHVRTATKKVSGSKTNKNDSAGRRLGPKAYENHFVKTGQIIMRQRGTKIHPGENVGLGRDHTIFALEPGYVRFYLDPFHPLRKYVGVALRKDVQLPKPHFEPRLRRFGYIPLKSKQAELEEARMSRKEVLAQPELKRKAEELARDTSLKMAAFAAKIAELDPSLSEANQTEGASRLLFITRKLACNEPLTYAREQATFNAVFALQLSHRRGEITEGELETKSKEYLAFVENFDAKISVDFAGEVHPYYSEEARNAKAEEIKNSLEEFSGKIIGEAEKSQIQSLISSAGIFGKEERQVLTSKYLPKVLPETVPGTVVEAASSKKAPKNVVAVRTFDPQSRKVDTVLRTKDAFLQ</sequence>
<evidence type="ECO:0000313" key="12">
    <source>
        <dbReference type="Proteomes" id="UP000292447"/>
    </source>
</evidence>
<dbReference type="Pfam" id="PF01016">
    <property type="entry name" value="Ribosomal_L27"/>
    <property type="match status" value="1"/>
</dbReference>
<evidence type="ECO:0000256" key="3">
    <source>
        <dbReference type="ARBA" id="ARBA00022946"/>
    </source>
</evidence>
<evidence type="ECO:0000256" key="2">
    <source>
        <dbReference type="ARBA" id="ARBA00010797"/>
    </source>
</evidence>
<evidence type="ECO:0000256" key="8">
    <source>
        <dbReference type="ARBA" id="ARBA00035465"/>
    </source>
</evidence>
<dbReference type="EMBL" id="CP034457">
    <property type="protein sequence ID" value="QBM87610.1"/>
    <property type="molecule type" value="Genomic_DNA"/>
</dbReference>
<keyword evidence="6" id="KW-0687">Ribonucleoprotein</keyword>
<proteinExistence type="inferred from homology"/>
<dbReference type="Proteomes" id="UP000292447">
    <property type="component" value="Chromosome II"/>
</dbReference>
<evidence type="ECO:0000256" key="9">
    <source>
        <dbReference type="SAM" id="MobiDB-lite"/>
    </source>
</evidence>
<evidence type="ECO:0000256" key="5">
    <source>
        <dbReference type="ARBA" id="ARBA00023128"/>
    </source>
</evidence>
<protein>
    <recommendedName>
        <fullName evidence="7">Large ribosomal subunit protein bL27m</fullName>
    </recommendedName>
    <alternativeName>
        <fullName evidence="8">54S ribosomal protein L2, mitochondrial</fullName>
    </alternativeName>
</protein>
<evidence type="ECO:0000259" key="10">
    <source>
        <dbReference type="Pfam" id="PF18471"/>
    </source>
</evidence>
<organism evidence="11 12">
    <name type="scientific">Metschnikowia aff. pulcherrima</name>
    <dbReference type="NCBI Taxonomy" id="2163413"/>
    <lineage>
        <taxon>Eukaryota</taxon>
        <taxon>Fungi</taxon>
        <taxon>Dikarya</taxon>
        <taxon>Ascomycota</taxon>
        <taxon>Saccharomycotina</taxon>
        <taxon>Pichiomycetes</taxon>
        <taxon>Metschnikowiaceae</taxon>
        <taxon>Metschnikowia</taxon>
    </lineage>
</organism>
<feature type="domain" description="Large ribosomal subunit protein bL27m C-terminal" evidence="10">
    <location>
        <begin position="138"/>
        <end position="376"/>
    </location>
</feature>
<keyword evidence="3" id="KW-0809">Transit peptide</keyword>
<evidence type="ECO:0000256" key="1">
    <source>
        <dbReference type="ARBA" id="ARBA00004173"/>
    </source>
</evidence>
<dbReference type="InterPro" id="IPR041244">
    <property type="entry name" value="Ribosomal_bL27m_C"/>
</dbReference>
<keyword evidence="5" id="KW-0496">Mitochondrion</keyword>
<dbReference type="GO" id="GO:0005762">
    <property type="term" value="C:mitochondrial large ribosomal subunit"/>
    <property type="evidence" value="ECO:0007669"/>
    <property type="project" value="TreeGrafter"/>
</dbReference>
<evidence type="ECO:0000313" key="11">
    <source>
        <dbReference type="EMBL" id="QBM87610.1"/>
    </source>
</evidence>
<comment type="subcellular location">
    <subcellularLocation>
        <location evidence="1">Mitochondrion</location>
    </subcellularLocation>
</comment>